<evidence type="ECO:0000313" key="2">
    <source>
        <dbReference type="Proteomes" id="UP001195483"/>
    </source>
</evidence>
<protein>
    <submittedName>
        <fullName evidence="1">Uncharacterized protein</fullName>
    </submittedName>
</protein>
<keyword evidence="2" id="KW-1185">Reference proteome</keyword>
<reference evidence="1" key="2">
    <citation type="journal article" date="2021" name="Genome Biol. Evol.">
        <title>Developing a high-quality reference genome for a parasitic bivalve with doubly uniparental inheritance (Bivalvia: Unionida).</title>
        <authorList>
            <person name="Smith C.H."/>
        </authorList>
    </citation>
    <scope>NUCLEOTIDE SEQUENCE</scope>
    <source>
        <strain evidence="1">CHS0354</strain>
        <tissue evidence="1">Mantle</tissue>
    </source>
</reference>
<dbReference type="EMBL" id="JAEAOA010000474">
    <property type="protein sequence ID" value="KAK3580981.1"/>
    <property type="molecule type" value="Genomic_DNA"/>
</dbReference>
<gene>
    <name evidence="1" type="ORF">CHS0354_007013</name>
</gene>
<dbReference type="AlphaFoldDB" id="A0AAE0VKI9"/>
<organism evidence="1 2">
    <name type="scientific">Potamilus streckersoni</name>
    <dbReference type="NCBI Taxonomy" id="2493646"/>
    <lineage>
        <taxon>Eukaryota</taxon>
        <taxon>Metazoa</taxon>
        <taxon>Spiralia</taxon>
        <taxon>Lophotrochozoa</taxon>
        <taxon>Mollusca</taxon>
        <taxon>Bivalvia</taxon>
        <taxon>Autobranchia</taxon>
        <taxon>Heteroconchia</taxon>
        <taxon>Palaeoheterodonta</taxon>
        <taxon>Unionida</taxon>
        <taxon>Unionoidea</taxon>
        <taxon>Unionidae</taxon>
        <taxon>Ambleminae</taxon>
        <taxon>Lampsilini</taxon>
        <taxon>Potamilus</taxon>
    </lineage>
</organism>
<name>A0AAE0VKI9_9BIVA</name>
<evidence type="ECO:0000313" key="1">
    <source>
        <dbReference type="EMBL" id="KAK3580981.1"/>
    </source>
</evidence>
<accession>A0AAE0VKI9</accession>
<comment type="caution">
    <text evidence="1">The sequence shown here is derived from an EMBL/GenBank/DDBJ whole genome shotgun (WGS) entry which is preliminary data.</text>
</comment>
<reference evidence="1" key="3">
    <citation type="submission" date="2023-05" db="EMBL/GenBank/DDBJ databases">
        <authorList>
            <person name="Smith C.H."/>
        </authorList>
    </citation>
    <scope>NUCLEOTIDE SEQUENCE</scope>
    <source>
        <strain evidence="1">CHS0354</strain>
        <tissue evidence="1">Mantle</tissue>
    </source>
</reference>
<sequence length="141" mass="16086">MFSVKLREKLEAQEGFCRIFDRISAEVKDKENLTYSITCDTACGFLKPSKCLEFPPADQCYQNIPLISESLIANKRNRNSVKYFGLDDTVNIFQNFCPEALPANLIFKNQPFIFCLTALNYELLDARLISNTFLANVSCAY</sequence>
<reference evidence="1" key="1">
    <citation type="journal article" date="2021" name="Genome Biol. Evol.">
        <title>A High-Quality Reference Genome for a Parasitic Bivalve with Doubly Uniparental Inheritance (Bivalvia: Unionida).</title>
        <authorList>
            <person name="Smith C.H."/>
        </authorList>
    </citation>
    <scope>NUCLEOTIDE SEQUENCE</scope>
    <source>
        <strain evidence="1">CHS0354</strain>
    </source>
</reference>
<proteinExistence type="predicted"/>
<dbReference type="Proteomes" id="UP001195483">
    <property type="component" value="Unassembled WGS sequence"/>
</dbReference>